<feature type="compositionally biased region" description="Basic residues" evidence="1">
    <location>
        <begin position="530"/>
        <end position="542"/>
    </location>
</feature>
<feature type="compositionally biased region" description="Acidic residues" evidence="1">
    <location>
        <begin position="97"/>
        <end position="109"/>
    </location>
</feature>
<evidence type="ECO:0000259" key="3">
    <source>
        <dbReference type="Pfam" id="PF03235"/>
    </source>
</evidence>
<dbReference type="Pfam" id="PF00724">
    <property type="entry name" value="Oxidored_FMN"/>
    <property type="match status" value="1"/>
</dbReference>
<dbReference type="InterPro" id="IPR045247">
    <property type="entry name" value="Oye-like"/>
</dbReference>
<feature type="compositionally biased region" description="Acidic residues" evidence="1">
    <location>
        <begin position="506"/>
        <end position="519"/>
    </location>
</feature>
<dbReference type="EMBL" id="JACETU010000003">
    <property type="protein sequence ID" value="KAF7433004.1"/>
    <property type="molecule type" value="Genomic_DNA"/>
</dbReference>
<dbReference type="InterPro" id="IPR004919">
    <property type="entry name" value="GmrSD_N"/>
</dbReference>
<dbReference type="AlphaFoldDB" id="A0A8H6ZY66"/>
<evidence type="ECO:0000313" key="4">
    <source>
        <dbReference type="EMBL" id="KAF7433004.1"/>
    </source>
</evidence>
<proteinExistence type="predicted"/>
<reference evidence="4" key="1">
    <citation type="submission" date="2019-07" db="EMBL/GenBank/DDBJ databases">
        <authorList>
            <person name="Palmer J.M."/>
        </authorList>
    </citation>
    <scope>NUCLEOTIDE SEQUENCE</scope>
    <source>
        <strain evidence="4">PC9</strain>
    </source>
</reference>
<evidence type="ECO:0000259" key="2">
    <source>
        <dbReference type="Pfam" id="PF00724"/>
    </source>
</evidence>
<feature type="domain" description="GmrSD restriction endonucleases N-terminal" evidence="3">
    <location>
        <begin position="137"/>
        <end position="292"/>
    </location>
</feature>
<feature type="compositionally biased region" description="Pro residues" evidence="1">
    <location>
        <begin position="26"/>
        <end position="35"/>
    </location>
</feature>
<comment type="caution">
    <text evidence="4">The sequence shown here is derived from an EMBL/GenBank/DDBJ whole genome shotgun (WGS) entry which is preliminary data.</text>
</comment>
<feature type="compositionally biased region" description="Polar residues" evidence="1">
    <location>
        <begin position="40"/>
        <end position="52"/>
    </location>
</feature>
<dbReference type="PANTHER" id="PTHR22893:SF91">
    <property type="entry name" value="NADPH DEHYDROGENASE 2-RELATED"/>
    <property type="match status" value="1"/>
</dbReference>
<evidence type="ECO:0000256" key="1">
    <source>
        <dbReference type="SAM" id="MobiDB-lite"/>
    </source>
</evidence>
<feature type="domain" description="NADH:flavin oxidoreductase/NADH oxidase N-terminal" evidence="2">
    <location>
        <begin position="561"/>
        <end position="897"/>
    </location>
</feature>
<accession>A0A8H6ZY66</accession>
<protein>
    <submittedName>
        <fullName evidence="4">Uncharacterized protein</fullName>
    </submittedName>
</protein>
<dbReference type="InterPro" id="IPR001155">
    <property type="entry name" value="OxRdtase_FMN_N"/>
</dbReference>
<dbReference type="Pfam" id="PF03235">
    <property type="entry name" value="GmrSD_N"/>
    <property type="match status" value="1"/>
</dbReference>
<dbReference type="Gene3D" id="3.20.20.70">
    <property type="entry name" value="Aldolase class I"/>
    <property type="match status" value="1"/>
</dbReference>
<organism evidence="4 5">
    <name type="scientific">Pleurotus ostreatus</name>
    <name type="common">Oyster mushroom</name>
    <name type="synonym">White-rot fungus</name>
    <dbReference type="NCBI Taxonomy" id="5322"/>
    <lineage>
        <taxon>Eukaryota</taxon>
        <taxon>Fungi</taxon>
        <taxon>Dikarya</taxon>
        <taxon>Basidiomycota</taxon>
        <taxon>Agaricomycotina</taxon>
        <taxon>Agaricomycetes</taxon>
        <taxon>Agaricomycetidae</taxon>
        <taxon>Agaricales</taxon>
        <taxon>Pleurotineae</taxon>
        <taxon>Pleurotaceae</taxon>
        <taxon>Pleurotus</taxon>
    </lineage>
</organism>
<feature type="compositionally biased region" description="Polar residues" evidence="1">
    <location>
        <begin position="467"/>
        <end position="478"/>
    </location>
</feature>
<dbReference type="PANTHER" id="PTHR22893">
    <property type="entry name" value="NADH OXIDOREDUCTASE-RELATED"/>
    <property type="match status" value="1"/>
</dbReference>
<feature type="region of interest" description="Disordered" evidence="1">
    <location>
        <begin position="934"/>
        <end position="959"/>
    </location>
</feature>
<feature type="compositionally biased region" description="Low complexity" evidence="1">
    <location>
        <begin position="543"/>
        <end position="559"/>
    </location>
</feature>
<feature type="compositionally biased region" description="Polar residues" evidence="1">
    <location>
        <begin position="1"/>
        <end position="25"/>
    </location>
</feature>
<dbReference type="CDD" id="cd02933">
    <property type="entry name" value="OYE_like_FMN"/>
    <property type="match status" value="1"/>
</dbReference>
<dbReference type="RefSeq" id="XP_036633031.1">
    <property type="nucleotide sequence ID" value="XM_036774529.1"/>
</dbReference>
<dbReference type="OrthoDB" id="5419821at2759"/>
<dbReference type="FunFam" id="3.20.20.70:FF:000138">
    <property type="entry name" value="NADPH dehydrogenase 1"/>
    <property type="match status" value="1"/>
</dbReference>
<dbReference type="Proteomes" id="UP000623687">
    <property type="component" value="Unassembled WGS sequence"/>
</dbReference>
<dbReference type="GeneID" id="59374766"/>
<feature type="region of interest" description="Disordered" evidence="1">
    <location>
        <begin position="70"/>
        <end position="128"/>
    </location>
</feature>
<feature type="compositionally biased region" description="Polar residues" evidence="1">
    <location>
        <begin position="70"/>
        <end position="82"/>
    </location>
</feature>
<evidence type="ECO:0000313" key="5">
    <source>
        <dbReference type="Proteomes" id="UP000623687"/>
    </source>
</evidence>
<dbReference type="SUPFAM" id="SSF51395">
    <property type="entry name" value="FMN-linked oxidoreductases"/>
    <property type="match status" value="1"/>
</dbReference>
<name>A0A8H6ZY66_PLEOS</name>
<dbReference type="GO" id="GO:0016491">
    <property type="term" value="F:oxidoreductase activity"/>
    <property type="evidence" value="ECO:0007669"/>
    <property type="project" value="InterPro"/>
</dbReference>
<feature type="region of interest" description="Disordered" evidence="1">
    <location>
        <begin position="467"/>
        <end position="560"/>
    </location>
</feature>
<sequence length="959" mass="106554">MSTPANQPNAMAGPSSSGFAGTSFSIPPPSTPLPRPVFATSPNTHNGLFASPNVQNQAAAWNAIASQMSATQNPTSNANLNGRASGEPAVQVKTDSDGEDELDESDDGNVSESSDSFRVRDGVPPPRQMSYTTKELHASIHQGDIDLEPPYQRDVVWPNAKQVKLIDSLFRNFYIPPIVFAQSEDEDGNITKVCVDGKQRLTSIQKFMDGHNITSTDRDIVTKKNWWYTCLGLGQSTAKSQQLEIPMKYKQMFDNIKIQCIEYQVLGQEMEREIFQRVQLGVALTAAEKLQAISSPWGAWISSLESKHVHIENGLRDLFQWDVARGRDFQNITHLVYCCDKLENEDRQELPTASKIDVWLRRTDEPDPRFQKRINDVLDFMTYLAGRDARRDGLVNGFVAVGKRVAPVEFVFIGVLLFVMAHASKDERARAVLDLRKNVRSKHKDVRMNTICAKTIWTFITNIQEGLSSAEDSQTPSPRSGSKRGKGKGKAANGNGNRSLKRGRESEDDFDEADADREEDPSYKPVSRTSRGRKVNKPRKNATHTPSITMSSTTSSESTPKLFQPIKVGRMSLSHRVALAPLTRNRVDADHVPILPIVSDYYTQRASEPGTFLVTEATVIAPKAGGYNHVPGIWSDEQIANWKKITESVHARGSYIYVQLWALGRAASVDFMTAKGFEYVAPSPIKISYVPATPRELTIAEIHEYIALFAEAARKAVHLAGFDGIEVHAANGYLVDEFFQDVSNQRTDQYGGSPENRARFGVEVLEAIAKEIGADRTAIRISPWSKYQDMRMADPKPTFAHLVEEIKKRLPDLAYIHVTEPRVANEQREEEGVVPDEEENDFLRKIWAPKPFISAGGYTRDVALKGAEEKGDIIAVGRHFLANPDLPRRWREDLPLNKYDRATFYSAGDASGKGYSDYPFLDGTTLIPPLHEAPVRQDTSGSGPHPVDVSGGVAIKSQA</sequence>
<dbReference type="VEuPathDB" id="FungiDB:PC9H_004948"/>
<dbReference type="InterPro" id="IPR013785">
    <property type="entry name" value="Aldolase_TIM"/>
</dbReference>
<feature type="region of interest" description="Disordered" evidence="1">
    <location>
        <begin position="1"/>
        <end position="52"/>
    </location>
</feature>
<dbReference type="GO" id="GO:0010181">
    <property type="term" value="F:FMN binding"/>
    <property type="evidence" value="ECO:0007669"/>
    <property type="project" value="InterPro"/>
</dbReference>
<keyword evidence="5" id="KW-1185">Reference proteome</keyword>
<gene>
    <name evidence="4" type="ORF">PC9H_004948</name>
</gene>